<reference evidence="4" key="2">
    <citation type="submission" date="2022-10" db="EMBL/GenBank/DDBJ databases">
        <authorList>
            <consortium name="ENA_rothamsted_submissions"/>
            <consortium name="culmorum"/>
            <person name="King R."/>
        </authorList>
    </citation>
    <scope>NUCLEOTIDE SEQUENCE</scope>
</reference>
<sequence>MIQDKEHIVIENESSSSESDAEYPRQSTLSILSSSDDIIKVNENFLIELSKNNNKLANREVKESCKLISFSSELTADDILVAIDKLDSRQYPNLFIFIIHAESIQFSKIKKRKKDRRNKLANFFKELVLKFSKSRSLILQLTSKIEKITKFYYKTANATQFSTIDQHQKDFDKLRNFPTFLSSFLEKKNQSFDYEIIEKLSNVQELPLTLKFIRIFNLSEKFWLKIISEVSKNGSKAQLLAALDASFKDEGRILTIESESYLSSTFNEFQAANEQLSEINHFQQESEKINLSSQSLIDGEPIDNPFETSILHKALENNNKEIIEYLVSHCTHLIQQLPYRQQLKISTEAFSTNKLDILCDLVEICDFPFPDNYNFDDGTVVDEKLRKITKNRIEFQRAIILGDYEQIDEFLDNNSSLRIVYNPVNDSAMYHAVKKLQFPVYFYLKSFGFVATEFNSLQDILNESELAAAKKSAGQQRKRNVSNSLSDDQKSINLLYTKSFIHNRKISKEQEIEYRKKIRKWYEDIHNVKFGAEVLKVVASCEELKVIFDFESFSVENASLSGPHYLGSTYSNRKWIFIGAKLSDKKREQQIKGVLAHELCHFSMGIAFENHDNPYYKHMTNKAEIFEAIVKIFNQRSPNVPDDECNGTILSVFQLYDKVDYHIELVVRMLHILVEYDDDEEKSKHLQDKYKMLYVFWELHIIPELESFDLKGREAVRRINRIFDILPSIKAEKLKFTASKDIPEVINNQFVIATSNVPKLLLINICRNLESKYGNLFDTQNIFIDLKKLKNQEMLRNLVQIVSEHPKLRTFIDCTKGGSENIRNIEMTKELTMIFVVSSATQRDEILHSMKNNQKNATKLEINYKWCDLTEESQKYLLETKVNFQNDKQYSLNDILDRRSNVNNNFEDIIDCQLLNLLVNKSDIPINMIPKSSGTDINFNCLFQTRQFNDKSSTKIIQDRLLKEVKNKKYVLISDIAGSGKSWIMKNFANVLRKQNPKTWVTYVDLKLYIEDFRASKCNTTFLDFFTEKIFKTKNKFEVKIFLNLYKSGKVNILFDGFDEIAPNYADFVLQLAEYFESNGTNQLWIATREYFKIDILKKLKIDAVYKLDEFTKENGINLVVSSWILMDLKGTKDFKSREEFENYSKNLPNYKIYEQKARLIVQKVAMDEKHSVGLPQLFKMIAEGYHDDKDTTFNLQGYKIYAKFVHNLYKRWSEKKGLLRNEASIKSIEFEVSFWQFHQYFAVKKLFHEFVKALFPNYDGSEWIVTETIACGLMSKRGKTFYFVHETFRDFFASDLIAKALKKLNITEKSTISKFFGKKEQHDYIIEIVVIVLTTKEYGTILMFLDDAIDDYSNLEKIQSSVQKSIKKFYEMENFCEFFTKNLKMLTTFLIAILKTGDYAEVKKLVTENARKIIENTEDSKSFFKFQEFIFMFLKVDDFKDLVKNEGIIQAILTSRLSIEAFKDFVIKAERVTDHKFIKDTLELSNVKSMDGNIFHKLSCSVKIDGHKVQIFLKIIQKFFKMPKILELVKKFNDQDQNIFKVCVKAKNTENLKILWTELQNFFILNNTPQYFKEIINQEDSTGCNILHWTANCDQIEFHETLWNLLLTTFEDREELKDFVVHRNKSGDNSFHKLVMNQNNLEIIELTMDIYKKNFNDAQLQDILKSVGHLELNLLHSAAYESNVISQQQFLWKIYQNFYKSDQEFLKTLEEVDTFGRNILNIAAENSSNEVFEFIMQEIEKIAPLDTIKNMLKAQILEFIKHLDKDGDDILFIAVGSNTRKILELTWIEIKSIVDPVEHVEYLKMKAYNGKNLLKKSIDNQKYKKEVHEWVQKLMHEYLPYFKEIVRQNDLDILDILYWTADSDKIEFHTTLWDVLFKKFENREELKNFVIQKNILGDTFVHRLIHNNKNAIIKLTFETFKTNFGNDQFRAILEAKGRLGMTLLQTAVYESNVVGFHQILWRIFRDYYNSKEFLEIIKEVDMRKRNIFNISAAHSSIGLFHFYIRELQRISPIDVIREMLKNLDDNNRNVLQSAAMRNASLELHSFLWRVLRQFFEPSEIIWFIKHVDKYGNNILFLAVIENTKKVAQLTWKEIKSYLNKTEQVEYLKIKGWKGKDLIESALDNFYETKIHEWVQNLMLSVISQDANVKDNDVDDEYLEDDESSYY</sequence>
<dbReference type="Proteomes" id="UP001153620">
    <property type="component" value="Chromosome 1"/>
</dbReference>
<evidence type="ECO:0008006" key="6">
    <source>
        <dbReference type="Google" id="ProtNLM"/>
    </source>
</evidence>
<keyword evidence="2" id="KW-0040">ANK repeat</keyword>
<dbReference type="OrthoDB" id="7739966at2759"/>
<dbReference type="InterPro" id="IPR027417">
    <property type="entry name" value="P-loop_NTPase"/>
</dbReference>
<feature type="region of interest" description="Disordered" evidence="3">
    <location>
        <begin position="1"/>
        <end position="22"/>
    </location>
</feature>
<organism evidence="4 5">
    <name type="scientific">Chironomus riparius</name>
    <dbReference type="NCBI Taxonomy" id="315576"/>
    <lineage>
        <taxon>Eukaryota</taxon>
        <taxon>Metazoa</taxon>
        <taxon>Ecdysozoa</taxon>
        <taxon>Arthropoda</taxon>
        <taxon>Hexapoda</taxon>
        <taxon>Insecta</taxon>
        <taxon>Pterygota</taxon>
        <taxon>Neoptera</taxon>
        <taxon>Endopterygota</taxon>
        <taxon>Diptera</taxon>
        <taxon>Nematocera</taxon>
        <taxon>Chironomoidea</taxon>
        <taxon>Chironomidae</taxon>
        <taxon>Chironominae</taxon>
        <taxon>Chironomus</taxon>
    </lineage>
</organism>
<keyword evidence="5" id="KW-1185">Reference proteome</keyword>
<evidence type="ECO:0000256" key="2">
    <source>
        <dbReference type="ARBA" id="ARBA00023043"/>
    </source>
</evidence>
<proteinExistence type="predicted"/>
<dbReference type="Gene3D" id="3.40.50.300">
    <property type="entry name" value="P-loop containing nucleotide triphosphate hydrolases"/>
    <property type="match status" value="1"/>
</dbReference>
<dbReference type="Gene3D" id="1.25.40.20">
    <property type="entry name" value="Ankyrin repeat-containing domain"/>
    <property type="match status" value="1"/>
</dbReference>
<evidence type="ECO:0000313" key="4">
    <source>
        <dbReference type="EMBL" id="CAG9800736.1"/>
    </source>
</evidence>
<evidence type="ECO:0000256" key="3">
    <source>
        <dbReference type="SAM" id="MobiDB-lite"/>
    </source>
</evidence>
<reference evidence="4" key="1">
    <citation type="submission" date="2022-01" db="EMBL/GenBank/DDBJ databases">
        <authorList>
            <person name="King R."/>
        </authorList>
    </citation>
    <scope>NUCLEOTIDE SEQUENCE</scope>
</reference>
<gene>
    <name evidence="4" type="ORF">CHIRRI_LOCUS3675</name>
</gene>
<protein>
    <recommendedName>
        <fullName evidence="6">NACHT domain-containing protein</fullName>
    </recommendedName>
</protein>
<feature type="compositionally biased region" description="Basic and acidic residues" evidence="3">
    <location>
        <begin position="1"/>
        <end position="10"/>
    </location>
</feature>
<evidence type="ECO:0000256" key="1">
    <source>
        <dbReference type="ARBA" id="ARBA00022737"/>
    </source>
</evidence>
<dbReference type="GO" id="GO:0005886">
    <property type="term" value="C:plasma membrane"/>
    <property type="evidence" value="ECO:0007669"/>
    <property type="project" value="TreeGrafter"/>
</dbReference>
<dbReference type="SUPFAM" id="SSF48403">
    <property type="entry name" value="Ankyrin repeat"/>
    <property type="match status" value="1"/>
</dbReference>
<dbReference type="PANTHER" id="PTHR24186">
    <property type="entry name" value="PROTEIN PHOSPHATASE 1 REGULATORY SUBUNIT"/>
    <property type="match status" value="1"/>
</dbReference>
<dbReference type="EMBL" id="OU895877">
    <property type="protein sequence ID" value="CAG9800736.1"/>
    <property type="molecule type" value="Genomic_DNA"/>
</dbReference>
<dbReference type="InterPro" id="IPR036770">
    <property type="entry name" value="Ankyrin_rpt-contain_sf"/>
</dbReference>
<accession>A0A9N9RLX3</accession>
<keyword evidence="1" id="KW-0677">Repeat</keyword>
<name>A0A9N9RLX3_9DIPT</name>
<dbReference type="PANTHER" id="PTHR24186:SF46">
    <property type="entry name" value="PROTEIN ACCELERATED CELL DEATH 6-LIKE"/>
    <property type="match status" value="1"/>
</dbReference>
<evidence type="ECO:0000313" key="5">
    <source>
        <dbReference type="Proteomes" id="UP001153620"/>
    </source>
</evidence>
<dbReference type="SUPFAM" id="SSF52540">
    <property type="entry name" value="P-loop containing nucleoside triphosphate hydrolases"/>
    <property type="match status" value="1"/>
</dbReference>